<protein>
    <submittedName>
        <fullName evidence="3">Peptidase M24</fullName>
    </submittedName>
</protein>
<feature type="transmembrane region" description="Helical" evidence="1">
    <location>
        <begin position="28"/>
        <end position="51"/>
    </location>
</feature>
<sequence>MGRIQDRSVHLPYNATQNHSTNSYRRSLIVLVALLFPAAYYLNFSSLANLFQSRYGHPISYHEPDFSHLSSHCADIAPIQASSFLDRQRSLAETLYHLKASAYIAEPGPSAAYFANLTSASWHLSERPLLLIVTPYIDHIGTVQAQVSVLTPSFEATRAKLLHIPSSVDISYPEWPEHEDPYAAALSVVDNADKGAVIYVDGAARHFIVEGLQQAAPHAVVRGAPIEIRRLRERKSKEELEIMKCANEVTVLSIREARKHMYIGMHESEAGALVVKAMSAAGLRGPFALSLFGENAALPHGSGTDRVLKAEDFILIDCGGALHGYESDVTRTFLLPDSSPSERQLNLWAKVKHVQTVALNTALNGTITGNVDKTARKVMGDYAPYFTHRLGHGIGLEGHESPYLRGGSNDIILTGHTFSDEPGIYIEGELGIRLEDCFYIEEDGKPVYLTSGVGGQARSPWDL</sequence>
<dbReference type="PANTHER" id="PTHR46112">
    <property type="entry name" value="AMINOPEPTIDASE"/>
    <property type="match status" value="1"/>
</dbReference>
<dbReference type="SUPFAM" id="SSF55920">
    <property type="entry name" value="Creatinase/aminopeptidase"/>
    <property type="match status" value="1"/>
</dbReference>
<feature type="domain" description="Peptidase M24" evidence="2">
    <location>
        <begin position="241"/>
        <end position="442"/>
    </location>
</feature>
<proteinExistence type="predicted"/>
<dbReference type="EMBL" id="JAEVFJ010000002">
    <property type="protein sequence ID" value="KAH8106756.1"/>
    <property type="molecule type" value="Genomic_DNA"/>
</dbReference>
<dbReference type="PANTHER" id="PTHR46112:SF2">
    <property type="entry name" value="XAA-PRO AMINOPEPTIDASE P-RELATED"/>
    <property type="match status" value="1"/>
</dbReference>
<keyword evidence="1" id="KW-0812">Transmembrane</keyword>
<dbReference type="InterPro" id="IPR029149">
    <property type="entry name" value="Creatin/AminoP/Spt16_N"/>
</dbReference>
<gene>
    <name evidence="3" type="ORF">BXZ70DRAFT_246226</name>
</gene>
<evidence type="ECO:0000259" key="2">
    <source>
        <dbReference type="Pfam" id="PF00557"/>
    </source>
</evidence>
<keyword evidence="1" id="KW-1133">Transmembrane helix</keyword>
<name>A0A8K0XUB4_9AGAR</name>
<dbReference type="Gene3D" id="3.90.230.10">
    <property type="entry name" value="Creatinase/methionine aminopeptidase superfamily"/>
    <property type="match status" value="1"/>
</dbReference>
<dbReference type="Gene3D" id="3.40.350.10">
    <property type="entry name" value="Creatinase/prolidase N-terminal domain"/>
    <property type="match status" value="1"/>
</dbReference>
<keyword evidence="4" id="KW-1185">Reference proteome</keyword>
<dbReference type="InterPro" id="IPR036005">
    <property type="entry name" value="Creatinase/aminopeptidase-like"/>
</dbReference>
<evidence type="ECO:0000313" key="3">
    <source>
        <dbReference type="EMBL" id="KAH8106756.1"/>
    </source>
</evidence>
<dbReference type="Pfam" id="PF00557">
    <property type="entry name" value="Peptidase_M24"/>
    <property type="match status" value="1"/>
</dbReference>
<dbReference type="OrthoDB" id="9995434at2759"/>
<reference evidence="3" key="1">
    <citation type="journal article" date="2021" name="New Phytol.">
        <title>Evolutionary innovations through gain and loss of genes in the ectomycorrhizal Boletales.</title>
        <authorList>
            <person name="Wu G."/>
            <person name="Miyauchi S."/>
            <person name="Morin E."/>
            <person name="Kuo A."/>
            <person name="Drula E."/>
            <person name="Varga T."/>
            <person name="Kohler A."/>
            <person name="Feng B."/>
            <person name="Cao Y."/>
            <person name="Lipzen A."/>
            <person name="Daum C."/>
            <person name="Hundley H."/>
            <person name="Pangilinan J."/>
            <person name="Johnson J."/>
            <person name="Barry K."/>
            <person name="LaButti K."/>
            <person name="Ng V."/>
            <person name="Ahrendt S."/>
            <person name="Min B."/>
            <person name="Choi I.G."/>
            <person name="Park H."/>
            <person name="Plett J.M."/>
            <person name="Magnuson J."/>
            <person name="Spatafora J.W."/>
            <person name="Nagy L.G."/>
            <person name="Henrissat B."/>
            <person name="Grigoriev I.V."/>
            <person name="Yang Z.L."/>
            <person name="Xu J."/>
            <person name="Martin F.M."/>
        </authorList>
    </citation>
    <scope>NUCLEOTIDE SEQUENCE</scope>
    <source>
        <strain evidence="3">KKN 215</strain>
    </source>
</reference>
<dbReference type="InterPro" id="IPR050659">
    <property type="entry name" value="Peptidase_M24B"/>
</dbReference>
<evidence type="ECO:0000256" key="1">
    <source>
        <dbReference type="SAM" id="Phobius"/>
    </source>
</evidence>
<dbReference type="Proteomes" id="UP000813824">
    <property type="component" value="Unassembled WGS sequence"/>
</dbReference>
<organism evidence="3 4">
    <name type="scientific">Cristinia sonorae</name>
    <dbReference type="NCBI Taxonomy" id="1940300"/>
    <lineage>
        <taxon>Eukaryota</taxon>
        <taxon>Fungi</taxon>
        <taxon>Dikarya</taxon>
        <taxon>Basidiomycota</taxon>
        <taxon>Agaricomycotina</taxon>
        <taxon>Agaricomycetes</taxon>
        <taxon>Agaricomycetidae</taxon>
        <taxon>Agaricales</taxon>
        <taxon>Pleurotineae</taxon>
        <taxon>Stephanosporaceae</taxon>
        <taxon>Cristinia</taxon>
    </lineage>
</organism>
<comment type="caution">
    <text evidence="3">The sequence shown here is derived from an EMBL/GenBank/DDBJ whole genome shotgun (WGS) entry which is preliminary data.</text>
</comment>
<dbReference type="AlphaFoldDB" id="A0A8K0XUB4"/>
<dbReference type="InterPro" id="IPR000994">
    <property type="entry name" value="Pept_M24"/>
</dbReference>
<evidence type="ECO:0000313" key="4">
    <source>
        <dbReference type="Proteomes" id="UP000813824"/>
    </source>
</evidence>
<keyword evidence="1" id="KW-0472">Membrane</keyword>
<accession>A0A8K0XUB4</accession>